<keyword evidence="4 6" id="KW-0460">Magnesium</keyword>
<evidence type="ECO:0000256" key="2">
    <source>
        <dbReference type="ARBA" id="ARBA00022723"/>
    </source>
</evidence>
<dbReference type="Proteomes" id="UP000053477">
    <property type="component" value="Unassembled WGS sequence"/>
</dbReference>
<evidence type="ECO:0000256" key="1">
    <source>
        <dbReference type="ARBA" id="ARBA00001946"/>
    </source>
</evidence>
<keyword evidence="2 6" id="KW-0479">Metal-binding</keyword>
<evidence type="ECO:0000256" key="3">
    <source>
        <dbReference type="ARBA" id="ARBA00022801"/>
    </source>
</evidence>
<feature type="active site" description="Nucleophile" evidence="5">
    <location>
        <position position="13"/>
    </location>
</feature>
<name>A0A0H2RLN5_9AGAM</name>
<evidence type="ECO:0000313" key="7">
    <source>
        <dbReference type="EMBL" id="KLO05746.1"/>
    </source>
</evidence>
<accession>A0A0H2RLN5</accession>
<reference evidence="7 8" key="1">
    <citation type="submission" date="2015-04" db="EMBL/GenBank/DDBJ databases">
        <title>Complete genome sequence of Schizopora paradoxa KUC8140, a cosmopolitan wood degrader in East Asia.</title>
        <authorList>
            <consortium name="DOE Joint Genome Institute"/>
            <person name="Min B."/>
            <person name="Park H."/>
            <person name="Jang Y."/>
            <person name="Kim J.-J."/>
            <person name="Kim K.H."/>
            <person name="Pangilinan J."/>
            <person name="Lipzen A."/>
            <person name="Riley R."/>
            <person name="Grigoriev I.V."/>
            <person name="Spatafora J.W."/>
            <person name="Choi I.-G."/>
        </authorList>
    </citation>
    <scope>NUCLEOTIDE SEQUENCE [LARGE SCALE GENOMIC DNA]</scope>
    <source>
        <strain evidence="7 8">KUC8140</strain>
    </source>
</reference>
<evidence type="ECO:0000256" key="6">
    <source>
        <dbReference type="PIRSR" id="PIRSR031051-3"/>
    </source>
</evidence>
<dbReference type="PANTHER" id="PTHR20889">
    <property type="entry name" value="PHOSPHATASE, ORPHAN 1, 2"/>
    <property type="match status" value="1"/>
</dbReference>
<dbReference type="InterPro" id="IPR006384">
    <property type="entry name" value="HAD_hydro_PyrdxlP_Pase-like"/>
</dbReference>
<feature type="active site" description="Proton donor" evidence="5">
    <location>
        <position position="15"/>
    </location>
</feature>
<dbReference type="OrthoDB" id="10267182at2759"/>
<dbReference type="SUPFAM" id="SSF56784">
    <property type="entry name" value="HAD-like"/>
    <property type="match status" value="1"/>
</dbReference>
<dbReference type="NCBIfam" id="TIGR01489">
    <property type="entry name" value="DKMTPPase-SF"/>
    <property type="match status" value="1"/>
</dbReference>
<dbReference type="STRING" id="27342.A0A0H2RLN5"/>
<dbReference type="NCBIfam" id="TIGR01488">
    <property type="entry name" value="HAD-SF-IB"/>
    <property type="match status" value="1"/>
</dbReference>
<dbReference type="PIRSF" id="PIRSF031051">
    <property type="entry name" value="PyrdxlP_Pase_PHOSPHO2"/>
    <property type="match status" value="1"/>
</dbReference>
<keyword evidence="8" id="KW-1185">Reference proteome</keyword>
<organism evidence="7 8">
    <name type="scientific">Schizopora paradoxa</name>
    <dbReference type="NCBI Taxonomy" id="27342"/>
    <lineage>
        <taxon>Eukaryota</taxon>
        <taxon>Fungi</taxon>
        <taxon>Dikarya</taxon>
        <taxon>Basidiomycota</taxon>
        <taxon>Agaricomycotina</taxon>
        <taxon>Agaricomycetes</taxon>
        <taxon>Hymenochaetales</taxon>
        <taxon>Schizoporaceae</taxon>
        <taxon>Schizopora</taxon>
    </lineage>
</organism>
<comment type="cofactor">
    <cofactor evidence="1 6">
        <name>Mg(2+)</name>
        <dbReference type="ChEBI" id="CHEBI:18420"/>
    </cofactor>
</comment>
<evidence type="ECO:0000313" key="8">
    <source>
        <dbReference type="Proteomes" id="UP000053477"/>
    </source>
</evidence>
<dbReference type="GO" id="GO:0046872">
    <property type="term" value="F:metal ion binding"/>
    <property type="evidence" value="ECO:0007669"/>
    <property type="project" value="UniProtKB-KW"/>
</dbReference>
<feature type="binding site" evidence="6">
    <location>
        <position position="15"/>
    </location>
    <ligand>
        <name>Mg(2+)</name>
        <dbReference type="ChEBI" id="CHEBI:18420"/>
    </ligand>
</feature>
<evidence type="ECO:0000256" key="4">
    <source>
        <dbReference type="ARBA" id="ARBA00022842"/>
    </source>
</evidence>
<gene>
    <name evidence="7" type="ORF">SCHPADRAFT_862082</name>
</gene>
<dbReference type="EMBL" id="KQ086271">
    <property type="protein sequence ID" value="KLO05746.1"/>
    <property type="molecule type" value="Genomic_DNA"/>
</dbReference>
<evidence type="ECO:0008006" key="9">
    <source>
        <dbReference type="Google" id="ProtNLM"/>
    </source>
</evidence>
<proteinExistence type="predicted"/>
<dbReference type="InParanoid" id="A0A0H2RLN5"/>
<dbReference type="InterPro" id="IPR016965">
    <property type="entry name" value="Pase_PHOSPHO-typ"/>
</dbReference>
<dbReference type="GO" id="GO:0016791">
    <property type="term" value="F:phosphatase activity"/>
    <property type="evidence" value="ECO:0007669"/>
    <property type="project" value="InterPro"/>
</dbReference>
<dbReference type="Pfam" id="PF06888">
    <property type="entry name" value="Put_Phosphatase"/>
    <property type="match status" value="1"/>
</dbReference>
<dbReference type="InterPro" id="IPR023214">
    <property type="entry name" value="HAD_sf"/>
</dbReference>
<keyword evidence="3" id="KW-0378">Hydrolase</keyword>
<dbReference type="Gene3D" id="3.40.50.1000">
    <property type="entry name" value="HAD superfamily/HAD-like"/>
    <property type="match status" value="1"/>
</dbReference>
<evidence type="ECO:0000256" key="5">
    <source>
        <dbReference type="PIRSR" id="PIRSR031051-1"/>
    </source>
</evidence>
<dbReference type="InterPro" id="IPR036412">
    <property type="entry name" value="HAD-like_sf"/>
</dbReference>
<sequence length="245" mass="28211">MAQTINRQLVVFDFDWSLVDQDSDRWIFEVLAPHLRRKMKTLKETWQWTDLVAQSLREIHAEGRTRTDIEGALELLPFHPAMIRAVKKLKARSSPSTMFFCLSNANSVFITTILRSKGLQDLFEEIVTNPAEWDSTGLLKLRRRVDPNGTQHQCKVGCSPNMCKGEELEAFLKRHGPEFDRVVYVGDGTNDFCPILRFRKQDLCLCRSYRGLARRIASEGEAAGLQCQVKYWGGAWEVEEIFDQL</sequence>
<feature type="binding site" evidence="6">
    <location>
        <position position="187"/>
    </location>
    <ligand>
        <name>Mg(2+)</name>
        <dbReference type="ChEBI" id="CHEBI:18420"/>
    </ligand>
</feature>
<protein>
    <recommendedName>
        <fullName evidence="9">Phosphatase phospho-type</fullName>
    </recommendedName>
</protein>
<feature type="binding site" evidence="6">
    <location>
        <position position="13"/>
    </location>
    <ligand>
        <name>Mg(2+)</name>
        <dbReference type="ChEBI" id="CHEBI:18420"/>
    </ligand>
</feature>
<dbReference type="AlphaFoldDB" id="A0A0H2RLN5"/>
<dbReference type="PANTHER" id="PTHR20889:SF12">
    <property type="entry name" value="LP01149P"/>
    <property type="match status" value="1"/>
</dbReference>